<dbReference type="Proteomes" id="UP000886476">
    <property type="component" value="Unassembled WGS sequence"/>
</dbReference>
<dbReference type="SUPFAM" id="SSF52172">
    <property type="entry name" value="CheY-like"/>
    <property type="match status" value="1"/>
</dbReference>
<keyword evidence="7" id="KW-0472">Membrane</keyword>
<feature type="domain" description="PAC" evidence="11">
    <location>
        <begin position="182"/>
        <end position="233"/>
    </location>
</feature>
<dbReference type="InterPro" id="IPR003594">
    <property type="entry name" value="HATPase_dom"/>
</dbReference>
<dbReference type="SUPFAM" id="SSF55785">
    <property type="entry name" value="PYP-like sensor domain (PAS domain)"/>
    <property type="match status" value="2"/>
</dbReference>
<dbReference type="InterPro" id="IPR011006">
    <property type="entry name" value="CheY-like_superfamily"/>
</dbReference>
<evidence type="ECO:0000259" key="9">
    <source>
        <dbReference type="PROSITE" id="PS50110"/>
    </source>
</evidence>
<evidence type="ECO:0000259" key="8">
    <source>
        <dbReference type="PROSITE" id="PS50109"/>
    </source>
</evidence>
<dbReference type="InterPro" id="IPR000700">
    <property type="entry name" value="PAS-assoc_C"/>
</dbReference>
<gene>
    <name evidence="12" type="ORF">HL667_28630</name>
</gene>
<keyword evidence="7" id="KW-1133">Transmembrane helix</keyword>
<dbReference type="InterPro" id="IPR004358">
    <property type="entry name" value="Sig_transdc_His_kin-like_C"/>
</dbReference>
<dbReference type="SMART" id="SM00086">
    <property type="entry name" value="PAC"/>
    <property type="match status" value="1"/>
</dbReference>
<dbReference type="CDD" id="cd16922">
    <property type="entry name" value="HATPase_EvgS-ArcB-TorS-like"/>
    <property type="match status" value="1"/>
</dbReference>
<evidence type="ECO:0000313" key="12">
    <source>
        <dbReference type="EMBL" id="NPU68999.1"/>
    </source>
</evidence>
<dbReference type="Pfam" id="PF08447">
    <property type="entry name" value="PAS_3"/>
    <property type="match status" value="1"/>
</dbReference>
<keyword evidence="5" id="KW-0175">Coiled coil</keyword>
<dbReference type="Gene3D" id="2.10.70.100">
    <property type="match status" value="1"/>
</dbReference>
<keyword evidence="7" id="KW-0812">Transmembrane</keyword>
<dbReference type="SUPFAM" id="SSF55874">
    <property type="entry name" value="ATPase domain of HSP90 chaperone/DNA topoisomerase II/histidine kinase"/>
    <property type="match status" value="1"/>
</dbReference>
<evidence type="ECO:0000256" key="5">
    <source>
        <dbReference type="SAM" id="Coils"/>
    </source>
</evidence>
<feature type="domain" description="Response regulatory" evidence="9">
    <location>
        <begin position="648"/>
        <end position="765"/>
    </location>
</feature>
<feature type="region of interest" description="Disordered" evidence="6">
    <location>
        <begin position="1"/>
        <end position="25"/>
    </location>
</feature>
<dbReference type="SMART" id="SM00388">
    <property type="entry name" value="HisKA"/>
    <property type="match status" value="1"/>
</dbReference>
<dbReference type="Gene3D" id="3.40.50.2300">
    <property type="match status" value="1"/>
</dbReference>
<dbReference type="CDD" id="cd00082">
    <property type="entry name" value="HisKA"/>
    <property type="match status" value="1"/>
</dbReference>
<dbReference type="InterPro" id="IPR003661">
    <property type="entry name" value="HisK_dim/P_dom"/>
</dbReference>
<dbReference type="InterPro" id="IPR001789">
    <property type="entry name" value="Sig_transdc_resp-reg_receiver"/>
</dbReference>
<dbReference type="InterPro" id="IPR036097">
    <property type="entry name" value="HisK_dim/P_sf"/>
</dbReference>
<dbReference type="Pfam" id="PF12860">
    <property type="entry name" value="PAS_7"/>
    <property type="match status" value="1"/>
</dbReference>
<feature type="coiled-coil region" evidence="5">
    <location>
        <begin position="356"/>
        <end position="400"/>
    </location>
</feature>
<dbReference type="PRINTS" id="PR00344">
    <property type="entry name" value="BCTRLSENSOR"/>
</dbReference>
<dbReference type="CDD" id="cd17546">
    <property type="entry name" value="REC_hyHK_CKI1_RcsC-like"/>
    <property type="match status" value="1"/>
</dbReference>
<feature type="domain" description="PAS" evidence="10">
    <location>
        <begin position="124"/>
        <end position="179"/>
    </location>
</feature>
<dbReference type="InterPro" id="IPR000014">
    <property type="entry name" value="PAS"/>
</dbReference>
<evidence type="ECO:0000256" key="2">
    <source>
        <dbReference type="ARBA" id="ARBA00012438"/>
    </source>
</evidence>
<dbReference type="Gene3D" id="3.30.565.10">
    <property type="entry name" value="Histidine kinase-like ATPase, C-terminal domain"/>
    <property type="match status" value="1"/>
</dbReference>
<dbReference type="SMART" id="SM00091">
    <property type="entry name" value="PAS"/>
    <property type="match status" value="2"/>
</dbReference>
<dbReference type="Pfam" id="PF00072">
    <property type="entry name" value="Response_reg"/>
    <property type="match status" value="1"/>
</dbReference>
<sequence length="788" mass="86731">MKPAAPDPMSSPSAPDVRAAAQPSPRIAEPRKLSYPAIIASVMAAALSTALVELLTGLQQDRITSLLMLAVAAVMVMIVLTSMLIRKNRHALSLAHVLARQNAQLAQTTRLLNDAQRIGRLGHWMSDETGEFAVWSEELFDIFGLPPASRVSFVKILEIVHPEDVGTYVRARDRSRATGCAFIQELRIIRPDGQVRWLRIEADANDPSEGTQSRFGIVQDITERKLAEIAAEQARLLLMDAIESLTNGFVLFDKDDRFVMSNTTFREMFPSWTVLMRPGVSFSDLMRQAYDHGLIRSKGDRFEEWLERKRAWHLGGSRMIERRELNGRWIQSVDHRISDGGTVCLVTDITAFKTVQAELEQKLAYVEAIRSDLERQKQELEATGAELRAARDAAEAANRAKSDFLAIMSHEIRTPLSGMVGMVDLLRGTSLTGEQKRYTALAKESADLLLEVINDILDFSKLEAGRLQSECIDFDVPNLIQSAVSFMGEKARKRGLDLEVTLAPGLPQYLEGDPTRIRQVLLNLVGNAIKFTEQGSIHVRASHRVRADGAIDLTIEVVDSGIGMSPEIQAQIFDPFVQADTSISRKYGGSGLGLAICKQLCTIMGGSIGVDSELGRGSRFWFEAKCRQGDALVLPAEPVVSAIDRPLEILVAEDSPIIATLIHSLLVKQGFKPTRVVNGAEAVAAVLKKPYDIILMDVQMPEMDGISATRAIRQLPGPEGHVPIIALTANALVGQREAYLAAGMNDYVTKPIQPPLLFAAIRRCALPQYADAPPLQPGSHRQLEMFVS</sequence>
<keyword evidence="13" id="KW-1185">Reference proteome</keyword>
<feature type="domain" description="Histidine kinase" evidence="8">
    <location>
        <begin position="407"/>
        <end position="628"/>
    </location>
</feature>
<protein>
    <recommendedName>
        <fullName evidence="2">histidine kinase</fullName>
        <ecNumber evidence="2">2.7.13.3</ecNumber>
    </recommendedName>
</protein>
<evidence type="ECO:0000256" key="6">
    <source>
        <dbReference type="SAM" id="MobiDB-lite"/>
    </source>
</evidence>
<dbReference type="PROSITE" id="PS50113">
    <property type="entry name" value="PAC"/>
    <property type="match status" value="1"/>
</dbReference>
<organism evidence="12 13">
    <name type="scientific">Bradyrhizobium aeschynomenes</name>
    <dbReference type="NCBI Taxonomy" id="2734909"/>
    <lineage>
        <taxon>Bacteria</taxon>
        <taxon>Pseudomonadati</taxon>
        <taxon>Pseudomonadota</taxon>
        <taxon>Alphaproteobacteria</taxon>
        <taxon>Hyphomicrobiales</taxon>
        <taxon>Nitrobacteraceae</taxon>
        <taxon>Bradyrhizobium</taxon>
    </lineage>
</organism>
<dbReference type="SMART" id="SM00387">
    <property type="entry name" value="HATPase_c"/>
    <property type="match status" value="1"/>
</dbReference>
<evidence type="ECO:0000256" key="4">
    <source>
        <dbReference type="PROSITE-ProRule" id="PRU00169"/>
    </source>
</evidence>
<dbReference type="PROSITE" id="PS50112">
    <property type="entry name" value="PAS"/>
    <property type="match status" value="1"/>
</dbReference>
<dbReference type="PANTHER" id="PTHR45339">
    <property type="entry name" value="HYBRID SIGNAL TRANSDUCTION HISTIDINE KINASE J"/>
    <property type="match status" value="1"/>
</dbReference>
<dbReference type="Pfam" id="PF02518">
    <property type="entry name" value="HATPase_c"/>
    <property type="match status" value="1"/>
</dbReference>
<feature type="modified residue" description="4-aspartylphosphate" evidence="4">
    <location>
        <position position="697"/>
    </location>
</feature>
<dbReference type="InterPro" id="IPR001610">
    <property type="entry name" value="PAC"/>
</dbReference>
<reference evidence="12" key="1">
    <citation type="submission" date="2020-05" db="EMBL/GenBank/DDBJ databases">
        <title>Nod-independent and nitrogen-fixing Bradyrhizobium aeschynomene sp. nov. isolated from nodules of Aeschynomene indica.</title>
        <authorList>
            <person name="Zhang Z."/>
        </authorList>
    </citation>
    <scope>NUCLEOTIDE SEQUENCE</scope>
    <source>
        <strain evidence="12">83012</strain>
    </source>
</reference>
<dbReference type="PANTHER" id="PTHR45339:SF5">
    <property type="entry name" value="HISTIDINE KINASE"/>
    <property type="match status" value="1"/>
</dbReference>
<dbReference type="InterPro" id="IPR005467">
    <property type="entry name" value="His_kinase_dom"/>
</dbReference>
<dbReference type="EMBL" id="JABFDN010000014">
    <property type="protein sequence ID" value="NPU68999.1"/>
    <property type="molecule type" value="Genomic_DNA"/>
</dbReference>
<dbReference type="Pfam" id="PF00512">
    <property type="entry name" value="HisKA"/>
    <property type="match status" value="1"/>
</dbReference>
<evidence type="ECO:0000256" key="1">
    <source>
        <dbReference type="ARBA" id="ARBA00000085"/>
    </source>
</evidence>
<dbReference type="InterPro" id="IPR036890">
    <property type="entry name" value="HATPase_C_sf"/>
</dbReference>
<dbReference type="PROSITE" id="PS50109">
    <property type="entry name" value="HIS_KIN"/>
    <property type="match status" value="1"/>
</dbReference>
<keyword evidence="3 4" id="KW-0597">Phosphoprotein</keyword>
<dbReference type="InterPro" id="IPR035965">
    <property type="entry name" value="PAS-like_dom_sf"/>
</dbReference>
<dbReference type="EC" id="2.7.13.3" evidence="2"/>
<dbReference type="SUPFAM" id="SSF47384">
    <property type="entry name" value="Homodimeric domain of signal transducing histidine kinase"/>
    <property type="match status" value="1"/>
</dbReference>
<comment type="caution">
    <text evidence="12">The sequence shown here is derived from an EMBL/GenBank/DDBJ whole genome shotgun (WGS) entry which is preliminary data.</text>
</comment>
<evidence type="ECO:0000256" key="7">
    <source>
        <dbReference type="SAM" id="Phobius"/>
    </source>
</evidence>
<comment type="catalytic activity">
    <reaction evidence="1">
        <text>ATP + protein L-histidine = ADP + protein N-phospho-L-histidine.</text>
        <dbReference type="EC" id="2.7.13.3"/>
    </reaction>
</comment>
<feature type="transmembrane region" description="Helical" evidence="7">
    <location>
        <begin position="33"/>
        <end position="54"/>
    </location>
</feature>
<dbReference type="SMART" id="SM00448">
    <property type="entry name" value="REC"/>
    <property type="match status" value="1"/>
</dbReference>
<proteinExistence type="predicted"/>
<dbReference type="CDD" id="cd00130">
    <property type="entry name" value="PAS"/>
    <property type="match status" value="1"/>
</dbReference>
<evidence type="ECO:0000313" key="13">
    <source>
        <dbReference type="Proteomes" id="UP000886476"/>
    </source>
</evidence>
<evidence type="ECO:0000256" key="3">
    <source>
        <dbReference type="ARBA" id="ARBA00022553"/>
    </source>
</evidence>
<name>A0ABX2CLE2_9BRAD</name>
<evidence type="ECO:0000259" key="11">
    <source>
        <dbReference type="PROSITE" id="PS50113"/>
    </source>
</evidence>
<feature type="compositionally biased region" description="Low complexity" evidence="6">
    <location>
        <begin position="1"/>
        <end position="16"/>
    </location>
</feature>
<evidence type="ECO:0000259" key="10">
    <source>
        <dbReference type="PROSITE" id="PS50112"/>
    </source>
</evidence>
<dbReference type="NCBIfam" id="TIGR00229">
    <property type="entry name" value="sensory_box"/>
    <property type="match status" value="1"/>
</dbReference>
<dbReference type="Gene3D" id="1.10.287.130">
    <property type="match status" value="1"/>
</dbReference>
<dbReference type="Gene3D" id="3.30.450.20">
    <property type="entry name" value="PAS domain"/>
    <property type="match status" value="2"/>
</dbReference>
<dbReference type="PROSITE" id="PS50110">
    <property type="entry name" value="RESPONSE_REGULATORY"/>
    <property type="match status" value="1"/>
</dbReference>
<dbReference type="InterPro" id="IPR013655">
    <property type="entry name" value="PAS_fold_3"/>
</dbReference>
<feature type="transmembrane region" description="Helical" evidence="7">
    <location>
        <begin position="66"/>
        <end position="85"/>
    </location>
</feature>
<accession>A0ABX2CLE2</accession>